<protein>
    <recommendedName>
        <fullName evidence="6">Heart- and neural crest derivatives-expressed protein 2</fullName>
    </recommendedName>
    <alternativeName>
        <fullName evidence="7">Deciduum, heart, autonomic nervous system and neural crest derivatives-expressed protein 2</fullName>
    </alternativeName>
</protein>
<dbReference type="Pfam" id="PF00010">
    <property type="entry name" value="HLH"/>
    <property type="match status" value="1"/>
</dbReference>
<evidence type="ECO:0000256" key="8">
    <source>
        <dbReference type="SAM" id="MobiDB-lite"/>
    </source>
</evidence>
<dbReference type="STRING" id="1676925.ENSPKIP00000022514"/>
<evidence type="ECO:0000259" key="9">
    <source>
        <dbReference type="PROSITE" id="PS50888"/>
    </source>
</evidence>
<feature type="region of interest" description="Disordered" evidence="8">
    <location>
        <begin position="130"/>
        <end position="177"/>
    </location>
</feature>
<dbReference type="InterPro" id="IPR011598">
    <property type="entry name" value="bHLH_dom"/>
</dbReference>
<reference evidence="10" key="2">
    <citation type="submission" date="2025-09" db="UniProtKB">
        <authorList>
            <consortium name="Ensembl"/>
        </authorList>
    </citation>
    <scope>IDENTIFICATION</scope>
</reference>
<keyword evidence="3" id="KW-0238">DNA-binding</keyword>
<dbReference type="GO" id="GO:0055007">
    <property type="term" value="P:cardiac muscle cell differentiation"/>
    <property type="evidence" value="ECO:0007669"/>
    <property type="project" value="Ensembl"/>
</dbReference>
<dbReference type="GO" id="GO:0060047">
    <property type="term" value="P:heart contraction"/>
    <property type="evidence" value="ECO:0007669"/>
    <property type="project" value="Ensembl"/>
</dbReference>
<dbReference type="GO" id="GO:0003342">
    <property type="term" value="P:proepicardium development"/>
    <property type="evidence" value="ECO:0007669"/>
    <property type="project" value="Ensembl"/>
</dbReference>
<sequence>MIITRPTSREETPFFFGWFINQAETSPQNQMEVPYSSKYSNRAQRVKPWDPVGESGSGAVKIGSKSVRQTGKDDRPERRRALSINGAFARLRGCIPNVPADTKLSKLKTLTLATCYIAFLMDLLARNGPNADREDSSAKGVKNNGLGRLHCSSNGKYKKGKRRSGWPQHVWASELKS</sequence>
<dbReference type="GO" id="GO:0003142">
    <property type="term" value="P:cardiogenic plate morphogenesis"/>
    <property type="evidence" value="ECO:0007669"/>
    <property type="project" value="Ensembl"/>
</dbReference>
<evidence type="ECO:0000256" key="5">
    <source>
        <dbReference type="ARBA" id="ARBA00023242"/>
    </source>
</evidence>
<dbReference type="Gene3D" id="4.10.280.10">
    <property type="entry name" value="Helix-loop-helix DNA-binding domain"/>
    <property type="match status" value="1"/>
</dbReference>
<keyword evidence="5" id="KW-0539">Nucleus</keyword>
<keyword evidence="1" id="KW-0217">Developmental protein</keyword>
<evidence type="ECO:0000256" key="2">
    <source>
        <dbReference type="ARBA" id="ARBA00023015"/>
    </source>
</evidence>
<dbReference type="Proteomes" id="UP000261540">
    <property type="component" value="Unplaced"/>
</dbReference>
<evidence type="ECO:0000313" key="10">
    <source>
        <dbReference type="Ensembl" id="ENSPKIP00000022514.1"/>
    </source>
</evidence>
<dbReference type="PANTHER" id="PTHR23349">
    <property type="entry name" value="BASIC HELIX-LOOP-HELIX TRANSCRIPTION FACTOR, TWIST"/>
    <property type="match status" value="1"/>
</dbReference>
<dbReference type="Ensembl" id="ENSPKIT00000003180.1">
    <property type="protein sequence ID" value="ENSPKIP00000022514.1"/>
    <property type="gene ID" value="ENSPKIG00000006490.1"/>
</dbReference>
<dbReference type="GO" id="GO:0048485">
    <property type="term" value="P:sympathetic nervous system development"/>
    <property type="evidence" value="ECO:0007669"/>
    <property type="project" value="Ensembl"/>
</dbReference>
<dbReference type="PANTHER" id="PTHR23349:SF41">
    <property type="entry name" value="HEART- AND NEURAL CREST DERIVATIVES-EXPRESSED PROTEIN 2"/>
    <property type="match status" value="1"/>
</dbReference>
<dbReference type="PROSITE" id="PS50888">
    <property type="entry name" value="BHLH"/>
    <property type="match status" value="1"/>
</dbReference>
<proteinExistence type="predicted"/>
<evidence type="ECO:0000256" key="7">
    <source>
        <dbReference type="ARBA" id="ARBA00042103"/>
    </source>
</evidence>
<dbReference type="OrthoDB" id="10055449at2759"/>
<dbReference type="GO" id="GO:0071908">
    <property type="term" value="P:determination of intestine left/right asymmetry"/>
    <property type="evidence" value="ECO:0007669"/>
    <property type="project" value="Ensembl"/>
</dbReference>
<accession>A0A3B3RVH3</accession>
<feature type="domain" description="BHLH" evidence="9">
    <location>
        <begin position="68"/>
        <end position="120"/>
    </location>
</feature>
<evidence type="ECO:0000256" key="6">
    <source>
        <dbReference type="ARBA" id="ARBA00040826"/>
    </source>
</evidence>
<dbReference type="GO" id="GO:0072015">
    <property type="term" value="P:podocyte development"/>
    <property type="evidence" value="ECO:0007669"/>
    <property type="project" value="Ensembl"/>
</dbReference>
<evidence type="ECO:0000256" key="1">
    <source>
        <dbReference type="ARBA" id="ARBA00022473"/>
    </source>
</evidence>
<dbReference type="GO" id="GO:0010002">
    <property type="term" value="P:cardioblast differentiation"/>
    <property type="evidence" value="ECO:0007669"/>
    <property type="project" value="Ensembl"/>
</dbReference>
<dbReference type="InterPro" id="IPR050283">
    <property type="entry name" value="E-box_TF_Regulators"/>
</dbReference>
<keyword evidence="2" id="KW-0805">Transcription regulation</keyword>
<keyword evidence="4" id="KW-0804">Transcription</keyword>
<keyword evidence="11" id="KW-1185">Reference proteome</keyword>
<evidence type="ECO:0000313" key="11">
    <source>
        <dbReference type="Proteomes" id="UP000261540"/>
    </source>
</evidence>
<evidence type="ECO:0000256" key="4">
    <source>
        <dbReference type="ARBA" id="ARBA00023163"/>
    </source>
</evidence>
<dbReference type="GO" id="GO:0001947">
    <property type="term" value="P:heart looping"/>
    <property type="evidence" value="ECO:0007669"/>
    <property type="project" value="Ensembl"/>
</dbReference>
<reference evidence="10" key="1">
    <citation type="submission" date="2025-08" db="UniProtKB">
        <authorList>
            <consortium name="Ensembl"/>
        </authorList>
    </citation>
    <scope>IDENTIFICATION</scope>
</reference>
<dbReference type="GO" id="GO:0003144">
    <property type="term" value="P:embryonic heart tube formation"/>
    <property type="evidence" value="ECO:0007669"/>
    <property type="project" value="Ensembl"/>
</dbReference>
<dbReference type="SUPFAM" id="SSF47459">
    <property type="entry name" value="HLH, helix-loop-helix DNA-binding domain"/>
    <property type="match status" value="1"/>
</dbReference>
<evidence type="ECO:0000256" key="3">
    <source>
        <dbReference type="ARBA" id="ARBA00023125"/>
    </source>
</evidence>
<dbReference type="GO" id="GO:0003357">
    <property type="term" value="P:noradrenergic neuron differentiation"/>
    <property type="evidence" value="ECO:0007669"/>
    <property type="project" value="Ensembl"/>
</dbReference>
<dbReference type="GO" id="GO:0072158">
    <property type="term" value="P:proximal tubule morphogenesis"/>
    <property type="evidence" value="ECO:0007669"/>
    <property type="project" value="Ensembl"/>
</dbReference>
<name>A0A3B3RVH3_9TELE</name>
<dbReference type="GO" id="GO:0035118">
    <property type="term" value="P:embryonic pectoral fin morphogenesis"/>
    <property type="evidence" value="ECO:0007669"/>
    <property type="project" value="Ensembl"/>
</dbReference>
<dbReference type="GO" id="GO:0030878">
    <property type="term" value="P:thyroid gland development"/>
    <property type="evidence" value="ECO:0007669"/>
    <property type="project" value="Ensembl"/>
</dbReference>
<dbReference type="GO" id="GO:0000981">
    <property type="term" value="F:DNA-binding transcription factor activity, RNA polymerase II-specific"/>
    <property type="evidence" value="ECO:0007669"/>
    <property type="project" value="TreeGrafter"/>
</dbReference>
<dbReference type="GO" id="GO:0030859">
    <property type="term" value="P:polarized epithelial cell differentiation"/>
    <property type="evidence" value="ECO:0007669"/>
    <property type="project" value="Ensembl"/>
</dbReference>
<dbReference type="GO" id="GO:0039008">
    <property type="term" value="P:pronephric nephron tubule morphogenesis"/>
    <property type="evidence" value="ECO:0007669"/>
    <property type="project" value="Ensembl"/>
</dbReference>
<dbReference type="GO" id="GO:0048703">
    <property type="term" value="P:embryonic viscerocranium morphogenesis"/>
    <property type="evidence" value="ECO:0007669"/>
    <property type="project" value="Ensembl"/>
</dbReference>
<dbReference type="SMART" id="SM00353">
    <property type="entry name" value="HLH"/>
    <property type="match status" value="1"/>
</dbReference>
<dbReference type="GO" id="GO:0046983">
    <property type="term" value="F:protein dimerization activity"/>
    <property type="evidence" value="ECO:0007669"/>
    <property type="project" value="InterPro"/>
</dbReference>
<dbReference type="GeneTree" id="ENSGT00940000160772"/>
<dbReference type="AlphaFoldDB" id="A0A3B3RVH3"/>
<dbReference type="GO" id="GO:0000977">
    <property type="term" value="F:RNA polymerase II transcription regulatory region sequence-specific DNA binding"/>
    <property type="evidence" value="ECO:0007669"/>
    <property type="project" value="TreeGrafter"/>
</dbReference>
<dbReference type="InterPro" id="IPR036638">
    <property type="entry name" value="HLH_DNA-bd_sf"/>
</dbReference>
<organism evidence="10 11">
    <name type="scientific">Paramormyrops kingsleyae</name>
    <dbReference type="NCBI Taxonomy" id="1676925"/>
    <lineage>
        <taxon>Eukaryota</taxon>
        <taxon>Metazoa</taxon>
        <taxon>Chordata</taxon>
        <taxon>Craniata</taxon>
        <taxon>Vertebrata</taxon>
        <taxon>Euteleostomi</taxon>
        <taxon>Actinopterygii</taxon>
        <taxon>Neopterygii</taxon>
        <taxon>Teleostei</taxon>
        <taxon>Osteoglossocephala</taxon>
        <taxon>Osteoglossomorpha</taxon>
        <taxon>Osteoglossiformes</taxon>
        <taxon>Mormyridae</taxon>
        <taxon>Paramormyrops</taxon>
    </lineage>
</organism>